<dbReference type="GO" id="GO:0005506">
    <property type="term" value="F:iron ion binding"/>
    <property type="evidence" value="ECO:0007669"/>
    <property type="project" value="InterPro"/>
</dbReference>
<dbReference type="GO" id="GO:0020037">
    <property type="term" value="F:heme binding"/>
    <property type="evidence" value="ECO:0007669"/>
    <property type="project" value="InterPro"/>
</dbReference>
<organism evidence="9 10">
    <name type="scientific">Anthostomella pinea</name>
    <dbReference type="NCBI Taxonomy" id="933095"/>
    <lineage>
        <taxon>Eukaryota</taxon>
        <taxon>Fungi</taxon>
        <taxon>Dikarya</taxon>
        <taxon>Ascomycota</taxon>
        <taxon>Pezizomycotina</taxon>
        <taxon>Sordariomycetes</taxon>
        <taxon>Xylariomycetidae</taxon>
        <taxon>Xylariales</taxon>
        <taxon>Xylariaceae</taxon>
        <taxon>Anthostomella</taxon>
    </lineage>
</organism>
<dbReference type="PROSITE" id="PS00086">
    <property type="entry name" value="CYTOCHROME_P450"/>
    <property type="match status" value="1"/>
</dbReference>
<evidence type="ECO:0000256" key="5">
    <source>
        <dbReference type="ARBA" id="ARBA00023004"/>
    </source>
</evidence>
<dbReference type="PRINTS" id="PR00385">
    <property type="entry name" value="P450"/>
</dbReference>
<feature type="binding site" description="axial binding residue" evidence="7">
    <location>
        <position position="502"/>
    </location>
    <ligand>
        <name>heme</name>
        <dbReference type="ChEBI" id="CHEBI:30413"/>
    </ligand>
    <ligandPart>
        <name>Fe</name>
        <dbReference type="ChEBI" id="CHEBI:18248"/>
    </ligandPart>
</feature>
<keyword evidence="5 7" id="KW-0408">Iron</keyword>
<dbReference type="PRINTS" id="PR00465">
    <property type="entry name" value="EP450IV"/>
</dbReference>
<evidence type="ECO:0000256" key="7">
    <source>
        <dbReference type="PIRSR" id="PIRSR602403-1"/>
    </source>
</evidence>
<keyword evidence="4 7" id="KW-0479">Metal-binding</keyword>
<comment type="cofactor">
    <cofactor evidence="1 7">
        <name>heme</name>
        <dbReference type="ChEBI" id="CHEBI:30413"/>
    </cofactor>
</comment>
<dbReference type="Proteomes" id="UP001295740">
    <property type="component" value="Unassembled WGS sequence"/>
</dbReference>
<sequence length="558" mass="63060">MDFVICAGVAFAESLLLKRAPASLFGEVRGSTTSQTALTLFFLQYLVVKYYRIVAYPKYVSPLRHVPGPTDNHPLIGQALNLIIAKTPTELYIKWMRQYPDAPFIRYLTWANTEVLVPNNLNAHREVLQTQCYSFTKPNWFLRLVKEVAGHGLILMEGDEHRAHRRMLAGPFSLKNIRKLEPIFQEKAKDICRYFDQSIAEGDGKRGAIDCTTTFSKAILDIMGSAILGLDLNYVKPGETSDDVSTQANNSNLKPGCTFHEAYDVFFAPDTMGKILLVVNGIMPVRWLPLQANREFLHAMGWLNDVLRTLIRDRYKQVSESKAKNEYESKDSRDLVTFIVEENLTGGVTEGMGEEEFLGHLLEFMAAGHDTSANMLSWSLYVLATNQDIQEKLRNEVKTLPDSPSYTELDKLSYLENFCKEILRLYSPSTTYQRGAEHDVVVEGVHIPKGTLLDLCPSVTLLNPLIWGESVDEVDPDRWDSLEGDQTSLYTFSAFSNGPKICIGKLFAMFEIKTILAEMVRNFKFVEVAKPFAIENPGFTLRPAGLEVRLERLKGRDV</sequence>
<dbReference type="Pfam" id="PF00067">
    <property type="entry name" value="p450"/>
    <property type="match status" value="1"/>
</dbReference>
<dbReference type="AlphaFoldDB" id="A0AAI8YQB6"/>
<evidence type="ECO:0000256" key="6">
    <source>
        <dbReference type="ARBA" id="ARBA00023033"/>
    </source>
</evidence>
<gene>
    <name evidence="9" type="ORF">KHLLAP_LOCUS13718</name>
</gene>
<accession>A0AAI8YQB6</accession>
<dbReference type="SUPFAM" id="SSF48264">
    <property type="entry name" value="Cytochrome P450"/>
    <property type="match status" value="1"/>
</dbReference>
<evidence type="ECO:0000256" key="1">
    <source>
        <dbReference type="ARBA" id="ARBA00001971"/>
    </source>
</evidence>
<dbReference type="Gene3D" id="1.10.630.10">
    <property type="entry name" value="Cytochrome P450"/>
    <property type="match status" value="1"/>
</dbReference>
<dbReference type="InterPro" id="IPR001128">
    <property type="entry name" value="Cyt_P450"/>
</dbReference>
<dbReference type="InterPro" id="IPR002403">
    <property type="entry name" value="Cyt_P450_E_grp-IV"/>
</dbReference>
<dbReference type="InterPro" id="IPR036396">
    <property type="entry name" value="Cyt_P450_sf"/>
</dbReference>
<comment type="caution">
    <text evidence="9">The sequence shown here is derived from an EMBL/GenBank/DDBJ whole genome shotgun (WGS) entry which is preliminary data.</text>
</comment>
<evidence type="ECO:0000256" key="3">
    <source>
        <dbReference type="ARBA" id="ARBA00022617"/>
    </source>
</evidence>
<dbReference type="EMBL" id="CAUWAG010000020">
    <property type="protein sequence ID" value="CAJ2513250.1"/>
    <property type="molecule type" value="Genomic_DNA"/>
</dbReference>
<dbReference type="PANTHER" id="PTHR24305:SF166">
    <property type="entry name" value="CYTOCHROME P450 12A4, MITOCHONDRIAL-RELATED"/>
    <property type="match status" value="1"/>
</dbReference>
<comment type="similarity">
    <text evidence="2 8">Belongs to the cytochrome P450 family.</text>
</comment>
<keyword evidence="8" id="KW-0560">Oxidoreductase</keyword>
<evidence type="ECO:0000256" key="2">
    <source>
        <dbReference type="ARBA" id="ARBA00010617"/>
    </source>
</evidence>
<evidence type="ECO:0000313" key="9">
    <source>
        <dbReference type="EMBL" id="CAJ2513250.1"/>
    </source>
</evidence>
<reference evidence="9" key="1">
    <citation type="submission" date="2023-10" db="EMBL/GenBank/DDBJ databases">
        <authorList>
            <person name="Hackl T."/>
        </authorList>
    </citation>
    <scope>NUCLEOTIDE SEQUENCE</scope>
</reference>
<protein>
    <submittedName>
        <fullName evidence="9">Uu.00g013690.m01.CDS01</fullName>
    </submittedName>
</protein>
<keyword evidence="3 7" id="KW-0349">Heme</keyword>
<dbReference type="GO" id="GO:0016705">
    <property type="term" value="F:oxidoreductase activity, acting on paired donors, with incorporation or reduction of molecular oxygen"/>
    <property type="evidence" value="ECO:0007669"/>
    <property type="project" value="InterPro"/>
</dbReference>
<dbReference type="InterPro" id="IPR017972">
    <property type="entry name" value="Cyt_P450_CS"/>
</dbReference>
<dbReference type="InterPro" id="IPR050121">
    <property type="entry name" value="Cytochrome_P450_monoxygenase"/>
</dbReference>
<dbReference type="PANTHER" id="PTHR24305">
    <property type="entry name" value="CYTOCHROME P450"/>
    <property type="match status" value="1"/>
</dbReference>
<evidence type="ECO:0000256" key="8">
    <source>
        <dbReference type="RuleBase" id="RU000461"/>
    </source>
</evidence>
<evidence type="ECO:0000313" key="10">
    <source>
        <dbReference type="Proteomes" id="UP001295740"/>
    </source>
</evidence>
<dbReference type="GO" id="GO:0004497">
    <property type="term" value="F:monooxygenase activity"/>
    <property type="evidence" value="ECO:0007669"/>
    <property type="project" value="UniProtKB-KW"/>
</dbReference>
<proteinExistence type="inferred from homology"/>
<evidence type="ECO:0000256" key="4">
    <source>
        <dbReference type="ARBA" id="ARBA00022723"/>
    </source>
</evidence>
<keyword evidence="6 8" id="KW-0503">Monooxygenase</keyword>
<keyword evidence="10" id="KW-1185">Reference proteome</keyword>
<name>A0AAI8YQB6_9PEZI</name>